<reference evidence="2 3" key="1">
    <citation type="submission" date="2019-10" db="EMBL/GenBank/DDBJ databases">
        <title>Nocardia macrotermitis sp. nov. and Nocardia aurantia sp. nov., isolated from the gut of fungus growing-termite Macrotermes natalensis.</title>
        <authorList>
            <person name="Benndorf R."/>
            <person name="Schwitalla J."/>
            <person name="Martin K."/>
            <person name="De Beer W."/>
            <person name="Kaster A.-K."/>
            <person name="Vollmers J."/>
            <person name="Poulsen M."/>
            <person name="Beemelmanns C."/>
        </authorList>
    </citation>
    <scope>NUCLEOTIDE SEQUENCE [LARGE SCALE GENOMIC DNA]</scope>
    <source>
        <strain evidence="2 3">RB20</strain>
    </source>
</reference>
<keyword evidence="3" id="KW-1185">Reference proteome</keyword>
<dbReference type="Pfam" id="PF14530">
    <property type="entry name" value="DUF4439"/>
    <property type="match status" value="1"/>
</dbReference>
<dbReference type="Proteomes" id="UP000438448">
    <property type="component" value="Unassembled WGS sequence"/>
</dbReference>
<dbReference type="InterPro" id="IPR009078">
    <property type="entry name" value="Ferritin-like_SF"/>
</dbReference>
<evidence type="ECO:0000313" key="2">
    <source>
        <dbReference type="EMBL" id="MQY18627.1"/>
    </source>
</evidence>
<comment type="caution">
    <text evidence="2">The sequence shown here is derived from an EMBL/GenBank/DDBJ whole genome shotgun (WGS) entry which is preliminary data.</text>
</comment>
<organism evidence="2 3">
    <name type="scientific">Nocardia macrotermitis</name>
    <dbReference type="NCBI Taxonomy" id="2585198"/>
    <lineage>
        <taxon>Bacteria</taxon>
        <taxon>Bacillati</taxon>
        <taxon>Actinomycetota</taxon>
        <taxon>Actinomycetes</taxon>
        <taxon>Mycobacteriales</taxon>
        <taxon>Nocardiaceae</taxon>
        <taxon>Nocardia</taxon>
    </lineage>
</organism>
<feature type="domain" description="DUF4439" evidence="1">
    <location>
        <begin position="8"/>
        <end position="144"/>
    </location>
</feature>
<dbReference type="InterPro" id="IPR029447">
    <property type="entry name" value="DUF4439"/>
</dbReference>
<proteinExistence type="predicted"/>
<evidence type="ECO:0000313" key="3">
    <source>
        <dbReference type="Proteomes" id="UP000438448"/>
    </source>
</evidence>
<dbReference type="EMBL" id="WEGK01000003">
    <property type="protein sequence ID" value="MQY18627.1"/>
    <property type="molecule type" value="Genomic_DNA"/>
</dbReference>
<evidence type="ECO:0000259" key="1">
    <source>
        <dbReference type="Pfam" id="PF14530"/>
    </source>
</evidence>
<protein>
    <recommendedName>
        <fullName evidence="1">DUF4439 domain-containing protein</fullName>
    </recommendedName>
</protein>
<name>A0A7K0CYR2_9NOCA</name>
<dbReference type="OrthoDB" id="5192349at2"/>
<accession>A0A7K0CYR2</accession>
<dbReference type="InterPro" id="IPR012347">
    <property type="entry name" value="Ferritin-like"/>
</dbReference>
<gene>
    <name evidence="2" type="ORF">NRB20_17060</name>
</gene>
<dbReference type="SUPFAM" id="SSF47240">
    <property type="entry name" value="Ferritin-like"/>
    <property type="match status" value="1"/>
</dbReference>
<dbReference type="CDD" id="cd00657">
    <property type="entry name" value="Ferritin_like"/>
    <property type="match status" value="1"/>
</dbReference>
<dbReference type="RefSeq" id="WP_153409200.1">
    <property type="nucleotide sequence ID" value="NZ_WEGK01000003.1"/>
</dbReference>
<dbReference type="Gene3D" id="1.20.1260.10">
    <property type="match status" value="1"/>
</dbReference>
<dbReference type="AlphaFoldDB" id="A0A7K0CYR2"/>
<sequence>MSTADQQALTDALNAEYAAVYAYGVISAYAAADRNKIVVDFTAAHRAQRDATIDALKALGAPVPGPAAAYPPPSPVNDPIPAAKFAVTVETDTAIAWRSAVERADSATIRRTGAQALADCSIRLATWQKILGTSPATVAFPGRPAQS</sequence>